<dbReference type="AlphaFoldDB" id="A0A1Q8QYA2"/>
<dbReference type="STRING" id="1888891.DSOL_1658"/>
<sequence>MKRNLKGTFSGIYNGDFLKRGKDPTDLPDAWLKIGGNHTTRWEFRQDPMEGPVLEIRNSADIRAGIIQTYETSLNVGQDEDWLIIILLKSEKPETEAYLRCYPIMSDGDVCKPWIYSFSPDQKLEKFKQVISAGSDIRFMRLETGIVGPGRLCIYQLIAYPILPNFMKKRVKKVSSELRQISHIQSIGEINKPIQLAMPIPLKVPVTVQATVDADVRNLTPTRDRVQIFGSSPVPLATSSSGRAQVEISAHGFHESLEDVTANQTLASTTTRDVSALPRFSFAVYNFGTVSVHVQAELSPDGVLWAIEGQQREVGPQKLVIVSPENFLRYTRLSYWADNMTTLRIWVQAQS</sequence>
<evidence type="ECO:0000313" key="2">
    <source>
        <dbReference type="EMBL" id="OLN32338.1"/>
    </source>
</evidence>
<accession>A0A1Q8QYA2</accession>
<feature type="domain" description="DUF6385" evidence="1">
    <location>
        <begin position="273"/>
        <end position="351"/>
    </location>
</feature>
<dbReference type="InterPro" id="IPR045965">
    <property type="entry name" value="DUF6385"/>
</dbReference>
<evidence type="ECO:0000259" key="1">
    <source>
        <dbReference type="Pfam" id="PF19912"/>
    </source>
</evidence>
<dbReference type="Pfam" id="PF19912">
    <property type="entry name" value="DUF6385"/>
    <property type="match status" value="1"/>
</dbReference>
<reference evidence="2 3" key="1">
    <citation type="submission" date="2016-09" db="EMBL/GenBank/DDBJ databases">
        <title>Complete genome of Desulfosporosinus sp. OL.</title>
        <authorList>
            <person name="Mardanov A."/>
            <person name="Beletsky A."/>
            <person name="Panova A."/>
            <person name="Karnachuk O."/>
            <person name="Ravin N."/>
        </authorList>
    </citation>
    <scope>NUCLEOTIDE SEQUENCE [LARGE SCALE GENOMIC DNA]</scope>
    <source>
        <strain evidence="2 3">OL</strain>
    </source>
</reference>
<comment type="caution">
    <text evidence="2">The sequence shown here is derived from an EMBL/GenBank/DDBJ whole genome shotgun (WGS) entry which is preliminary data.</text>
</comment>
<dbReference type="RefSeq" id="WP_075364348.1">
    <property type="nucleotide sequence ID" value="NZ_MLBF01000009.1"/>
</dbReference>
<dbReference type="Proteomes" id="UP000186102">
    <property type="component" value="Unassembled WGS sequence"/>
</dbReference>
<organism evidence="2 3">
    <name type="scientific">Desulfosporosinus metallidurans</name>
    <dbReference type="NCBI Taxonomy" id="1888891"/>
    <lineage>
        <taxon>Bacteria</taxon>
        <taxon>Bacillati</taxon>
        <taxon>Bacillota</taxon>
        <taxon>Clostridia</taxon>
        <taxon>Eubacteriales</taxon>
        <taxon>Desulfitobacteriaceae</taxon>
        <taxon>Desulfosporosinus</taxon>
    </lineage>
</organism>
<keyword evidence="3" id="KW-1185">Reference proteome</keyword>
<proteinExistence type="predicted"/>
<protein>
    <recommendedName>
        <fullName evidence="1">DUF6385 domain-containing protein</fullName>
    </recommendedName>
</protein>
<gene>
    <name evidence="2" type="ORF">DSOL_1658</name>
</gene>
<dbReference type="OrthoDB" id="1808778at2"/>
<evidence type="ECO:0000313" key="3">
    <source>
        <dbReference type="Proteomes" id="UP000186102"/>
    </source>
</evidence>
<name>A0A1Q8QYA2_9FIRM</name>
<dbReference type="EMBL" id="MLBF01000009">
    <property type="protein sequence ID" value="OLN32338.1"/>
    <property type="molecule type" value="Genomic_DNA"/>
</dbReference>